<name>A0ABQ8TWQ7_PERAM</name>
<gene>
    <name evidence="1" type="ORF">ANN_02593</name>
</gene>
<sequence length="103" mass="11513">MVPISIYSSSARFRAMASPILPLHSSLSLAATFQFRNRSKLRTGNVASEPRSGRPSMPEHIAERIREAIERSSQASSRRLSNQLDMPGLKVLKFTPKNQAYNI</sequence>
<evidence type="ECO:0000313" key="2">
    <source>
        <dbReference type="Proteomes" id="UP001148838"/>
    </source>
</evidence>
<accession>A0ABQ8TWQ7</accession>
<dbReference type="Proteomes" id="UP001148838">
    <property type="component" value="Unassembled WGS sequence"/>
</dbReference>
<dbReference type="EMBL" id="JAJSOF020000001">
    <property type="protein sequence ID" value="KAJ4451151.1"/>
    <property type="molecule type" value="Genomic_DNA"/>
</dbReference>
<protein>
    <submittedName>
        <fullName evidence="1">Uncharacterized protein</fullName>
    </submittedName>
</protein>
<evidence type="ECO:0000313" key="1">
    <source>
        <dbReference type="EMBL" id="KAJ4451151.1"/>
    </source>
</evidence>
<comment type="caution">
    <text evidence="1">The sequence shown here is derived from an EMBL/GenBank/DDBJ whole genome shotgun (WGS) entry which is preliminary data.</text>
</comment>
<proteinExistence type="predicted"/>
<reference evidence="1 2" key="1">
    <citation type="journal article" date="2022" name="Allergy">
        <title>Genome assembly and annotation of Periplaneta americana reveal a comprehensive cockroach allergen profile.</title>
        <authorList>
            <person name="Wang L."/>
            <person name="Xiong Q."/>
            <person name="Saelim N."/>
            <person name="Wang L."/>
            <person name="Nong W."/>
            <person name="Wan A.T."/>
            <person name="Shi M."/>
            <person name="Liu X."/>
            <person name="Cao Q."/>
            <person name="Hui J.H.L."/>
            <person name="Sookrung N."/>
            <person name="Leung T.F."/>
            <person name="Tungtrongchitr A."/>
            <person name="Tsui S.K.W."/>
        </authorList>
    </citation>
    <scope>NUCLEOTIDE SEQUENCE [LARGE SCALE GENOMIC DNA]</scope>
    <source>
        <strain evidence="1">PWHHKU_190912</strain>
    </source>
</reference>
<keyword evidence="2" id="KW-1185">Reference proteome</keyword>
<organism evidence="1 2">
    <name type="scientific">Periplaneta americana</name>
    <name type="common">American cockroach</name>
    <name type="synonym">Blatta americana</name>
    <dbReference type="NCBI Taxonomy" id="6978"/>
    <lineage>
        <taxon>Eukaryota</taxon>
        <taxon>Metazoa</taxon>
        <taxon>Ecdysozoa</taxon>
        <taxon>Arthropoda</taxon>
        <taxon>Hexapoda</taxon>
        <taxon>Insecta</taxon>
        <taxon>Pterygota</taxon>
        <taxon>Neoptera</taxon>
        <taxon>Polyneoptera</taxon>
        <taxon>Dictyoptera</taxon>
        <taxon>Blattodea</taxon>
        <taxon>Blattoidea</taxon>
        <taxon>Blattidae</taxon>
        <taxon>Blattinae</taxon>
        <taxon>Periplaneta</taxon>
    </lineage>
</organism>